<dbReference type="OrthoDB" id="25129at2759"/>
<dbReference type="Pfam" id="PF01636">
    <property type="entry name" value="APH"/>
    <property type="match status" value="1"/>
</dbReference>
<protein>
    <recommendedName>
        <fullName evidence="1">Aminoglycoside phosphotransferase domain-containing protein</fullName>
    </recommendedName>
</protein>
<dbReference type="InParanoid" id="A0A0C3NKG3"/>
<evidence type="ECO:0000313" key="2">
    <source>
        <dbReference type="EMBL" id="KIN96150.1"/>
    </source>
</evidence>
<reference evidence="3" key="2">
    <citation type="submission" date="2015-01" db="EMBL/GenBank/DDBJ databases">
        <title>Evolutionary Origins and Diversification of the Mycorrhizal Mutualists.</title>
        <authorList>
            <consortium name="DOE Joint Genome Institute"/>
            <consortium name="Mycorrhizal Genomics Consortium"/>
            <person name="Kohler A."/>
            <person name="Kuo A."/>
            <person name="Nagy L.G."/>
            <person name="Floudas D."/>
            <person name="Copeland A."/>
            <person name="Barry K.W."/>
            <person name="Cichocki N."/>
            <person name="Veneault-Fourrey C."/>
            <person name="LaButti K."/>
            <person name="Lindquist E.A."/>
            <person name="Lipzen A."/>
            <person name="Lundell T."/>
            <person name="Morin E."/>
            <person name="Murat C."/>
            <person name="Riley R."/>
            <person name="Ohm R."/>
            <person name="Sun H."/>
            <person name="Tunlid A."/>
            <person name="Henrissat B."/>
            <person name="Grigoriev I.V."/>
            <person name="Hibbett D.S."/>
            <person name="Martin F."/>
        </authorList>
    </citation>
    <scope>NUCLEOTIDE SEQUENCE [LARGE SCALE GENOMIC DNA]</scope>
    <source>
        <strain evidence="3">Marx 270</strain>
    </source>
</reference>
<dbReference type="InterPro" id="IPR011009">
    <property type="entry name" value="Kinase-like_dom_sf"/>
</dbReference>
<proteinExistence type="predicted"/>
<evidence type="ECO:0000313" key="3">
    <source>
        <dbReference type="Proteomes" id="UP000054217"/>
    </source>
</evidence>
<name>A0A0C3NKG3_PISTI</name>
<dbReference type="InterPro" id="IPR002575">
    <property type="entry name" value="Aminoglycoside_PTrfase"/>
</dbReference>
<dbReference type="SUPFAM" id="SSF56112">
    <property type="entry name" value="Protein kinase-like (PK-like)"/>
    <property type="match status" value="1"/>
</dbReference>
<evidence type="ECO:0000259" key="1">
    <source>
        <dbReference type="Pfam" id="PF01636"/>
    </source>
</evidence>
<accession>A0A0C3NKG3</accession>
<sequence>MDFDFTAYLAKLLYLPPNQITIQFLTGGFCNVTVRASFTPPADLTRFGHSKSVPSIVIKYAPPFMATDPSQPLNVVRQDIEARALLLLDPTSPTPLPVSSLLIKYPNFRIPRFIHHDVESSVLMMTDLGTAVATVDEWLSRDPPPTAEEVQRVASDLGQFLAEFVMATREPSADVLARAPNSAMVDQFYSDSLNITRTVLNRHGVSDADTLVRRVERAFRDADKTDRCLGMVDLWTSNILIDPDNNICLVDWEHFGLSNASCELSMLVQSFHWLLLRSDSTYDLTERTNAFTQTMLQNYALRTLPPSLPFKRYALLAYGCLTINILDFFKSEFNENMRQVALEAGVGYLRAAGESVETIDSSIFDGSDWQNLTPHERLYERGRLMMAAR</sequence>
<feature type="domain" description="Aminoglycoside phosphotransferase" evidence="1">
    <location>
        <begin position="135"/>
        <end position="270"/>
    </location>
</feature>
<reference evidence="2 3" key="1">
    <citation type="submission" date="2014-04" db="EMBL/GenBank/DDBJ databases">
        <authorList>
            <consortium name="DOE Joint Genome Institute"/>
            <person name="Kuo A."/>
            <person name="Kohler A."/>
            <person name="Costa M.D."/>
            <person name="Nagy L.G."/>
            <person name="Floudas D."/>
            <person name="Copeland A."/>
            <person name="Barry K.W."/>
            <person name="Cichocki N."/>
            <person name="Veneault-Fourrey C."/>
            <person name="LaButti K."/>
            <person name="Lindquist E.A."/>
            <person name="Lipzen A."/>
            <person name="Lundell T."/>
            <person name="Morin E."/>
            <person name="Murat C."/>
            <person name="Sun H."/>
            <person name="Tunlid A."/>
            <person name="Henrissat B."/>
            <person name="Grigoriev I.V."/>
            <person name="Hibbett D.S."/>
            <person name="Martin F."/>
            <person name="Nordberg H.P."/>
            <person name="Cantor M.N."/>
            <person name="Hua S.X."/>
        </authorList>
    </citation>
    <scope>NUCLEOTIDE SEQUENCE [LARGE SCALE GENOMIC DNA]</scope>
    <source>
        <strain evidence="2 3">Marx 270</strain>
    </source>
</reference>
<keyword evidence="3" id="KW-1185">Reference proteome</keyword>
<organism evidence="2 3">
    <name type="scientific">Pisolithus tinctorius Marx 270</name>
    <dbReference type="NCBI Taxonomy" id="870435"/>
    <lineage>
        <taxon>Eukaryota</taxon>
        <taxon>Fungi</taxon>
        <taxon>Dikarya</taxon>
        <taxon>Basidiomycota</taxon>
        <taxon>Agaricomycotina</taxon>
        <taxon>Agaricomycetes</taxon>
        <taxon>Agaricomycetidae</taxon>
        <taxon>Boletales</taxon>
        <taxon>Sclerodermatineae</taxon>
        <taxon>Pisolithaceae</taxon>
        <taxon>Pisolithus</taxon>
    </lineage>
</organism>
<gene>
    <name evidence="2" type="ORF">M404DRAFT_1007000</name>
</gene>
<dbReference type="HOGENOM" id="CLU_040823_1_0_1"/>
<dbReference type="Gene3D" id="3.30.200.20">
    <property type="entry name" value="Phosphorylase Kinase, domain 1"/>
    <property type="match status" value="1"/>
</dbReference>
<dbReference type="AlphaFoldDB" id="A0A0C3NKG3"/>
<dbReference type="EMBL" id="KN832052">
    <property type="protein sequence ID" value="KIN96150.1"/>
    <property type="molecule type" value="Genomic_DNA"/>
</dbReference>
<dbReference type="Gene3D" id="3.90.1200.10">
    <property type="match status" value="1"/>
</dbReference>
<dbReference type="Proteomes" id="UP000054217">
    <property type="component" value="Unassembled WGS sequence"/>
</dbReference>